<protein>
    <submittedName>
        <fullName evidence="11">Dimethylsulfoxide reductase subunit B</fullName>
    </submittedName>
</protein>
<keyword evidence="8" id="KW-0408">Iron</keyword>
<evidence type="ECO:0000256" key="9">
    <source>
        <dbReference type="ARBA" id="ARBA00023014"/>
    </source>
</evidence>
<feature type="domain" description="4Fe-4S ferredoxin-type" evidence="10">
    <location>
        <begin position="7"/>
        <end position="37"/>
    </location>
</feature>
<keyword evidence="3" id="KW-0813">Transport</keyword>
<dbReference type="GO" id="GO:0046872">
    <property type="term" value="F:metal ion binding"/>
    <property type="evidence" value="ECO:0007669"/>
    <property type="project" value="UniProtKB-KW"/>
</dbReference>
<evidence type="ECO:0000256" key="7">
    <source>
        <dbReference type="ARBA" id="ARBA00022982"/>
    </source>
</evidence>
<evidence type="ECO:0000256" key="2">
    <source>
        <dbReference type="ARBA" id="ARBA00003584"/>
    </source>
</evidence>
<keyword evidence="12" id="KW-1185">Reference proteome</keyword>
<comment type="function">
    <text evidence="2">Electron transfer subunit of the terminal reductase during anaerobic growth on various sulfoxide and N-oxide compounds.</text>
</comment>
<keyword evidence="6" id="KW-0677">Repeat</keyword>
<proteinExistence type="predicted"/>
<comment type="cofactor">
    <cofactor evidence="1">
        <name>[4Fe-4S] cluster</name>
        <dbReference type="ChEBI" id="CHEBI:49883"/>
    </cofactor>
</comment>
<dbReference type="CDD" id="cd16371">
    <property type="entry name" value="DMSOR_beta_like"/>
    <property type="match status" value="1"/>
</dbReference>
<reference evidence="11 12" key="1">
    <citation type="submission" date="2020-03" db="EMBL/GenBank/DDBJ databases">
        <title>Complete genome sequence of Shewanella sp.</title>
        <authorList>
            <person name="Kim Y.-S."/>
            <person name="Kim S.-J."/>
            <person name="Jung H.-K."/>
            <person name="Kim K.-H."/>
        </authorList>
    </citation>
    <scope>NUCLEOTIDE SEQUENCE [LARGE SCALE GENOMIC DNA]</scope>
    <source>
        <strain evidence="11 12">PN3F2</strain>
    </source>
</reference>
<dbReference type="PANTHER" id="PTHR43177:SF5">
    <property type="entry name" value="ANAEROBIC DIMETHYL SULFOXIDE REDUCTASE CHAIN B-RELATED"/>
    <property type="match status" value="1"/>
</dbReference>
<dbReference type="InterPro" id="IPR014297">
    <property type="entry name" value="DMSO_DmsB"/>
</dbReference>
<dbReference type="RefSeq" id="WP_167680093.1">
    <property type="nucleotide sequence ID" value="NZ_CP050313.1"/>
</dbReference>
<evidence type="ECO:0000259" key="10">
    <source>
        <dbReference type="PROSITE" id="PS51379"/>
    </source>
</evidence>
<evidence type="ECO:0000256" key="5">
    <source>
        <dbReference type="ARBA" id="ARBA00022723"/>
    </source>
</evidence>
<gene>
    <name evidence="11" type="primary">dmsB</name>
    <name evidence="11" type="ORF">HBH39_14220</name>
</gene>
<dbReference type="PROSITE" id="PS51379">
    <property type="entry name" value="4FE4S_FER_2"/>
    <property type="match status" value="3"/>
</dbReference>
<dbReference type="InterPro" id="IPR017900">
    <property type="entry name" value="4Fe4S_Fe_S_CS"/>
</dbReference>
<evidence type="ECO:0000256" key="6">
    <source>
        <dbReference type="ARBA" id="ARBA00022737"/>
    </source>
</evidence>
<evidence type="ECO:0000256" key="4">
    <source>
        <dbReference type="ARBA" id="ARBA00022485"/>
    </source>
</evidence>
<keyword evidence="9" id="KW-0411">Iron-sulfur</keyword>
<dbReference type="EMBL" id="CP050313">
    <property type="protein sequence ID" value="QIR16241.1"/>
    <property type="molecule type" value="Genomic_DNA"/>
</dbReference>
<dbReference type="KEGG" id="saes:HBH39_14220"/>
<organism evidence="11 12">
    <name type="scientific">Shewanella aestuarii</name>
    <dbReference type="NCBI Taxonomy" id="1028752"/>
    <lineage>
        <taxon>Bacteria</taxon>
        <taxon>Pseudomonadati</taxon>
        <taxon>Pseudomonadota</taxon>
        <taxon>Gammaproteobacteria</taxon>
        <taxon>Alteromonadales</taxon>
        <taxon>Shewanellaceae</taxon>
        <taxon>Shewanella</taxon>
    </lineage>
</organism>
<evidence type="ECO:0000256" key="1">
    <source>
        <dbReference type="ARBA" id="ARBA00001966"/>
    </source>
</evidence>
<dbReference type="SUPFAM" id="SSF54862">
    <property type="entry name" value="4Fe-4S ferredoxins"/>
    <property type="match status" value="1"/>
</dbReference>
<dbReference type="NCBIfam" id="TIGR02951">
    <property type="entry name" value="DMSO_dmsB"/>
    <property type="match status" value="1"/>
</dbReference>
<keyword evidence="7" id="KW-0249">Electron transport</keyword>
<dbReference type="InterPro" id="IPR050954">
    <property type="entry name" value="ET_IronSulfur_Cluster-Binding"/>
</dbReference>
<dbReference type="PROSITE" id="PS00198">
    <property type="entry name" value="4FE4S_FER_1"/>
    <property type="match status" value="1"/>
</dbReference>
<dbReference type="AlphaFoldDB" id="A0A6G9QR13"/>
<feature type="domain" description="4Fe-4S ferredoxin-type" evidence="10">
    <location>
        <begin position="94"/>
        <end position="123"/>
    </location>
</feature>
<name>A0A6G9QR13_9GAMM</name>
<dbReference type="Pfam" id="PF12800">
    <property type="entry name" value="Fer4_4"/>
    <property type="match status" value="1"/>
</dbReference>
<keyword evidence="5" id="KW-0479">Metal-binding</keyword>
<dbReference type="InterPro" id="IPR017896">
    <property type="entry name" value="4Fe4S_Fe-S-bd"/>
</dbReference>
<dbReference type="PANTHER" id="PTHR43177">
    <property type="entry name" value="PROTEIN NRFC"/>
    <property type="match status" value="1"/>
</dbReference>
<keyword evidence="4" id="KW-0004">4Fe-4S</keyword>
<evidence type="ECO:0000256" key="3">
    <source>
        <dbReference type="ARBA" id="ARBA00022448"/>
    </source>
</evidence>
<sequence>MNNYTQYGFHINTEKCSGCKTCQISCKDKNDIDLGPMLRRTYKYGGGSFQEIEDGVYINDVFAYYVSISCNHCNEPVCVKACPTGAMHKRREDGIVDVMTDLCIGCSSCARACPYDAPQLDTQRKVMTKCDGCKDRIAQGKKPSCVESCPQRALDFDKIEILEKRYPMAVRGDARPLPSSSITDPNLLITVNRYNDRSDGSIQNENEV</sequence>
<dbReference type="Proteomes" id="UP000502608">
    <property type="component" value="Chromosome"/>
</dbReference>
<feature type="domain" description="4Fe-4S ferredoxin-type" evidence="10">
    <location>
        <begin position="62"/>
        <end position="92"/>
    </location>
</feature>
<dbReference type="Gene3D" id="3.30.70.20">
    <property type="match status" value="2"/>
</dbReference>
<dbReference type="Pfam" id="PF13247">
    <property type="entry name" value="Fer4_11"/>
    <property type="match status" value="1"/>
</dbReference>
<accession>A0A6G9QR13</accession>
<dbReference type="GO" id="GO:0051539">
    <property type="term" value="F:4 iron, 4 sulfur cluster binding"/>
    <property type="evidence" value="ECO:0007669"/>
    <property type="project" value="UniProtKB-KW"/>
</dbReference>
<evidence type="ECO:0000313" key="12">
    <source>
        <dbReference type="Proteomes" id="UP000502608"/>
    </source>
</evidence>
<evidence type="ECO:0000313" key="11">
    <source>
        <dbReference type="EMBL" id="QIR16241.1"/>
    </source>
</evidence>
<evidence type="ECO:0000256" key="8">
    <source>
        <dbReference type="ARBA" id="ARBA00023004"/>
    </source>
</evidence>